<dbReference type="OrthoDB" id="9981169at2"/>
<sequence>MALSDQIEELAKKHGATSYRNRADTQHPAYGFTPAQLVNLLAEFTAEISKQDEALIRQMLEALELARRLVLVGSASTHDEIDAMFTAASAARARLEKIDGLKT</sequence>
<gene>
    <name evidence="1" type="ORF">AcdelDRAFT_1973</name>
</gene>
<keyword evidence="2" id="KW-1185">Reference proteome</keyword>
<dbReference type="AlphaFoldDB" id="C5T4Z3"/>
<evidence type="ECO:0000313" key="1">
    <source>
        <dbReference type="EMBL" id="EER60448.1"/>
    </source>
</evidence>
<protein>
    <submittedName>
        <fullName evidence="1">Uncharacterized protein</fullName>
    </submittedName>
</protein>
<evidence type="ECO:0000313" key="2">
    <source>
        <dbReference type="Proteomes" id="UP000003856"/>
    </source>
</evidence>
<dbReference type="EMBL" id="ACQT01000055">
    <property type="protein sequence ID" value="EER60448.1"/>
    <property type="molecule type" value="Genomic_DNA"/>
</dbReference>
<accession>C5T4Z3</accession>
<dbReference type="Proteomes" id="UP000003856">
    <property type="component" value="Unassembled WGS sequence"/>
</dbReference>
<organism evidence="1 2">
    <name type="scientific">Acidovorax delafieldii 2AN</name>
    <dbReference type="NCBI Taxonomy" id="573060"/>
    <lineage>
        <taxon>Bacteria</taxon>
        <taxon>Pseudomonadati</taxon>
        <taxon>Pseudomonadota</taxon>
        <taxon>Betaproteobacteria</taxon>
        <taxon>Burkholderiales</taxon>
        <taxon>Comamonadaceae</taxon>
        <taxon>Acidovorax</taxon>
    </lineage>
</organism>
<dbReference type="PATRIC" id="fig|573060.9.peg.3147"/>
<reference evidence="1 2" key="1">
    <citation type="submission" date="2009-05" db="EMBL/GenBank/DDBJ databases">
        <title>The draft genome of Acidovorax delafieldii 2AN.</title>
        <authorList>
            <consortium name="US DOE Joint Genome Institute (JGI-PGF)"/>
            <person name="Lucas S."/>
            <person name="Copeland A."/>
            <person name="Lapidus A."/>
            <person name="Glavina del Rio T."/>
            <person name="Tice H."/>
            <person name="Bruce D."/>
            <person name="Goodwin L."/>
            <person name="Pitluck S."/>
            <person name="Larimer F."/>
            <person name="Land M.L."/>
            <person name="Hauser L."/>
            <person name="Shelobolina E.S."/>
            <person name="Picardal F."/>
            <person name="Roden E."/>
            <person name="Emerson D."/>
        </authorList>
    </citation>
    <scope>NUCLEOTIDE SEQUENCE [LARGE SCALE GENOMIC DNA]</scope>
    <source>
        <strain evidence="1 2">2AN</strain>
    </source>
</reference>
<name>C5T4Z3_ACIDE</name>
<dbReference type="RefSeq" id="WP_005796012.1">
    <property type="nucleotide sequence ID" value="NZ_ACQT01000055.1"/>
</dbReference>
<comment type="caution">
    <text evidence="1">The sequence shown here is derived from an EMBL/GenBank/DDBJ whole genome shotgun (WGS) entry which is preliminary data.</text>
</comment>
<proteinExistence type="predicted"/>